<dbReference type="HOGENOM" id="CLU_030169_5_2_3"/>
<sequence length="312" mass="35009">MEKIEQYAQDHRSSSLLVMHQGKLVLEKYWRGHNQAAYTNSMSMAKTVLSLLIGIAIADGSIGSEQDPVAKYIPEWANDDRAKITIEDLLKMQSGLRDYEIADDPFSDIIKLYLGTDAQSAALNVPAERPSGQEFAYINANSQILGLLLERATGQGYGQYLSTKLWQPIGAQKAQLWLDRPDGNAKPFCCLFARSQDWLRVGQLLLNNGKVNQKQVVPADWIQKMLVSSGSEPAYGYHIWLKARTQDGPGYKKRATKPFLAEDMFYLDGWGQQRVYVMPSQELVVVRVGEKPKTWDDAVIPNTLIRGLQSAK</sequence>
<dbReference type="Pfam" id="PF00144">
    <property type="entry name" value="Beta-lactamase"/>
    <property type="match status" value="1"/>
</dbReference>
<dbReference type="InterPro" id="IPR001466">
    <property type="entry name" value="Beta-lactam-related"/>
</dbReference>
<gene>
    <name evidence="2" type="ordered locus">AM1_3820</name>
</gene>
<dbReference type="PANTHER" id="PTHR43283:SF7">
    <property type="entry name" value="BETA-LACTAMASE-RELATED DOMAIN-CONTAINING PROTEIN"/>
    <property type="match status" value="1"/>
</dbReference>
<dbReference type="Gene3D" id="3.40.710.10">
    <property type="entry name" value="DD-peptidase/beta-lactamase superfamily"/>
    <property type="match status" value="1"/>
</dbReference>
<dbReference type="AlphaFoldDB" id="B0C6W8"/>
<dbReference type="EMBL" id="CP000828">
    <property type="protein sequence ID" value="ABW28807.1"/>
    <property type="molecule type" value="Genomic_DNA"/>
</dbReference>
<dbReference type="eggNOG" id="COG1680">
    <property type="taxonomic scope" value="Bacteria"/>
</dbReference>
<dbReference type="InterPro" id="IPR012338">
    <property type="entry name" value="Beta-lactam/transpept-like"/>
</dbReference>
<accession>B0C6W8</accession>
<protein>
    <submittedName>
        <fullName evidence="2">Beta-lactamase, putative</fullName>
    </submittedName>
</protein>
<keyword evidence="3" id="KW-1185">Reference proteome</keyword>
<dbReference type="InterPro" id="IPR050789">
    <property type="entry name" value="Diverse_Enzym_Activities"/>
</dbReference>
<dbReference type="KEGG" id="amr:AM1_3820"/>
<dbReference type="STRING" id="329726.AM1_3820"/>
<name>B0C6W8_ACAM1</name>
<dbReference type="Proteomes" id="UP000000268">
    <property type="component" value="Chromosome"/>
</dbReference>
<proteinExistence type="predicted"/>
<evidence type="ECO:0000313" key="2">
    <source>
        <dbReference type="EMBL" id="ABW28807.1"/>
    </source>
</evidence>
<organism evidence="2 3">
    <name type="scientific">Acaryochloris marina (strain MBIC 11017)</name>
    <dbReference type="NCBI Taxonomy" id="329726"/>
    <lineage>
        <taxon>Bacteria</taxon>
        <taxon>Bacillati</taxon>
        <taxon>Cyanobacteriota</taxon>
        <taxon>Cyanophyceae</taxon>
        <taxon>Acaryochloridales</taxon>
        <taxon>Acaryochloridaceae</taxon>
        <taxon>Acaryochloris</taxon>
    </lineage>
</organism>
<feature type="domain" description="Beta-lactamase-related" evidence="1">
    <location>
        <begin position="5"/>
        <end position="299"/>
    </location>
</feature>
<dbReference type="PANTHER" id="PTHR43283">
    <property type="entry name" value="BETA-LACTAMASE-RELATED"/>
    <property type="match status" value="1"/>
</dbReference>
<evidence type="ECO:0000313" key="3">
    <source>
        <dbReference type="Proteomes" id="UP000000268"/>
    </source>
</evidence>
<evidence type="ECO:0000259" key="1">
    <source>
        <dbReference type="Pfam" id="PF00144"/>
    </source>
</evidence>
<dbReference type="SUPFAM" id="SSF56601">
    <property type="entry name" value="beta-lactamase/transpeptidase-like"/>
    <property type="match status" value="1"/>
</dbReference>
<reference evidence="2 3" key="1">
    <citation type="journal article" date="2008" name="Proc. Natl. Acad. Sci. U.S.A.">
        <title>Niche adaptation and genome expansion in the chlorophyll d-producing cyanobacterium Acaryochloris marina.</title>
        <authorList>
            <person name="Swingley W.D."/>
            <person name="Chen M."/>
            <person name="Cheung P.C."/>
            <person name="Conrad A.L."/>
            <person name="Dejesa L.C."/>
            <person name="Hao J."/>
            <person name="Honchak B.M."/>
            <person name="Karbach L.E."/>
            <person name="Kurdoglu A."/>
            <person name="Lahiri S."/>
            <person name="Mastrian S.D."/>
            <person name="Miyashita H."/>
            <person name="Page L."/>
            <person name="Ramakrishna P."/>
            <person name="Satoh S."/>
            <person name="Sattley W.M."/>
            <person name="Shimada Y."/>
            <person name="Taylor H.L."/>
            <person name="Tomo T."/>
            <person name="Tsuchiya T."/>
            <person name="Wang Z.T."/>
            <person name="Raymond J."/>
            <person name="Mimuro M."/>
            <person name="Blankenship R.E."/>
            <person name="Touchman J.W."/>
        </authorList>
    </citation>
    <scope>NUCLEOTIDE SEQUENCE [LARGE SCALE GENOMIC DNA]</scope>
    <source>
        <strain evidence="3">MBIC 11017</strain>
    </source>
</reference>